<accession>A0A174Q7N2</accession>
<reference evidence="1 2" key="1">
    <citation type="submission" date="2015-09" db="EMBL/GenBank/DDBJ databases">
        <authorList>
            <consortium name="Pathogen Informatics"/>
        </authorList>
    </citation>
    <scope>NUCLEOTIDE SEQUENCE [LARGE SCALE GENOMIC DNA]</scope>
    <source>
        <strain evidence="1 2">2789STDY5834942</strain>
    </source>
</reference>
<protein>
    <submittedName>
        <fullName evidence="1">Uncharacterized protein</fullName>
    </submittedName>
</protein>
<dbReference type="AlphaFoldDB" id="A0A174Q7N2"/>
<name>A0A174Q7N2_BACUN</name>
<evidence type="ECO:0000313" key="2">
    <source>
        <dbReference type="Proteomes" id="UP000095788"/>
    </source>
</evidence>
<evidence type="ECO:0000313" key="1">
    <source>
        <dbReference type="EMBL" id="CUP66960.1"/>
    </source>
</evidence>
<sequence>MNFPQNLKSNKACRILTQDAAGFIILYLNEFSAMPPPLPVSAESSYPSGALPFR</sequence>
<dbReference type="EMBL" id="CZBF01000002">
    <property type="protein sequence ID" value="CUP66960.1"/>
    <property type="molecule type" value="Genomic_DNA"/>
</dbReference>
<gene>
    <name evidence="1" type="ORF">ERS852554_01415</name>
</gene>
<proteinExistence type="predicted"/>
<dbReference type="Proteomes" id="UP000095788">
    <property type="component" value="Unassembled WGS sequence"/>
</dbReference>
<organism evidence="1 2">
    <name type="scientific">Bacteroides uniformis</name>
    <dbReference type="NCBI Taxonomy" id="820"/>
    <lineage>
        <taxon>Bacteria</taxon>
        <taxon>Pseudomonadati</taxon>
        <taxon>Bacteroidota</taxon>
        <taxon>Bacteroidia</taxon>
        <taxon>Bacteroidales</taxon>
        <taxon>Bacteroidaceae</taxon>
        <taxon>Bacteroides</taxon>
    </lineage>
</organism>